<dbReference type="GO" id="GO:0005524">
    <property type="term" value="F:ATP binding"/>
    <property type="evidence" value="ECO:0007669"/>
    <property type="project" value="UniProtKB-UniRule"/>
</dbReference>
<keyword evidence="8 9" id="KW-0030">Aminoacyl-tRNA synthetase</keyword>
<keyword evidence="6 9" id="KW-0067">ATP-binding</keyword>
<feature type="binding site" evidence="9">
    <location>
        <position position="210"/>
    </location>
    <ligand>
        <name>L-aspartate</name>
        <dbReference type="ChEBI" id="CHEBI:29991"/>
    </ligand>
</feature>
<dbReference type="NCBIfam" id="NF003483">
    <property type="entry name" value="PRK05159.1"/>
    <property type="match status" value="1"/>
</dbReference>
<keyword evidence="5 9" id="KW-0547">Nucleotide-binding</keyword>
<evidence type="ECO:0000256" key="5">
    <source>
        <dbReference type="ARBA" id="ARBA00022741"/>
    </source>
</evidence>
<protein>
    <recommendedName>
        <fullName evidence="9">Aspartate--tRNA(Asp/Asn) ligase</fullName>
        <ecNumber evidence="9">6.1.1.23</ecNumber>
    </recommendedName>
    <alternativeName>
        <fullName evidence="9">Aspartyl-tRNA synthetase</fullName>
        <shortName evidence="9">AspRS</shortName>
    </alternativeName>
    <alternativeName>
        <fullName evidence="9">Non-discriminating aspartyl-tRNA synthetase</fullName>
        <shortName evidence="9">ND-AspRS</shortName>
    </alternativeName>
</protein>
<dbReference type="EC" id="6.1.1.23" evidence="9"/>
<proteinExistence type="inferred from homology"/>
<dbReference type="InterPro" id="IPR045864">
    <property type="entry name" value="aa-tRNA-synth_II/BPL/LPL"/>
</dbReference>
<evidence type="ECO:0000313" key="12">
    <source>
        <dbReference type="Proteomes" id="UP000321306"/>
    </source>
</evidence>
<feature type="binding site" evidence="9">
    <location>
        <position position="355"/>
    </location>
    <ligand>
        <name>ATP</name>
        <dbReference type="ChEBI" id="CHEBI:30616"/>
    </ligand>
</feature>
<dbReference type="InterPro" id="IPR004365">
    <property type="entry name" value="NA-bd_OB_tRNA"/>
</dbReference>
<dbReference type="InterPro" id="IPR004523">
    <property type="entry name" value="Asp-tRNA_synthase_2"/>
</dbReference>
<dbReference type="AlphaFoldDB" id="A0A511N522"/>
<dbReference type="GO" id="GO:0050560">
    <property type="term" value="F:aspartate-tRNA(Asn) ligase activity"/>
    <property type="evidence" value="ECO:0007669"/>
    <property type="project" value="UniProtKB-EC"/>
</dbReference>
<dbReference type="NCBIfam" id="TIGR00458">
    <property type="entry name" value="aspS_nondisc"/>
    <property type="match status" value="1"/>
</dbReference>
<comment type="caution">
    <text evidence="11">The sequence shown here is derived from an EMBL/GenBank/DDBJ whole genome shotgun (WGS) entry which is preliminary data.</text>
</comment>
<dbReference type="InterPro" id="IPR004364">
    <property type="entry name" value="Aa-tRNA-synt_II"/>
</dbReference>
<feature type="binding site" evidence="9">
    <location>
        <position position="167"/>
    </location>
    <ligand>
        <name>L-aspartate</name>
        <dbReference type="ChEBI" id="CHEBI:29991"/>
    </ligand>
</feature>
<dbReference type="OrthoDB" id="9802326at2"/>
<organism evidence="11 12">
    <name type="scientific">Deinococcus cellulosilyticus (strain DSM 18568 / NBRC 106333 / KACC 11606 / 5516J-15)</name>
    <dbReference type="NCBI Taxonomy" id="1223518"/>
    <lineage>
        <taxon>Bacteria</taxon>
        <taxon>Thermotogati</taxon>
        <taxon>Deinococcota</taxon>
        <taxon>Deinococci</taxon>
        <taxon>Deinococcales</taxon>
        <taxon>Deinococcaceae</taxon>
        <taxon>Deinococcus</taxon>
    </lineage>
</organism>
<feature type="binding site" evidence="9">
    <location>
        <position position="362"/>
    </location>
    <ligand>
        <name>L-aspartate</name>
        <dbReference type="ChEBI" id="CHEBI:29991"/>
    </ligand>
</feature>
<dbReference type="InterPro" id="IPR012340">
    <property type="entry name" value="NA-bd_OB-fold"/>
</dbReference>
<comment type="function">
    <text evidence="9">Aspartyl-tRNA synthetase with relaxed tRNA specificity since it is able to aspartylate not only its cognate tRNA(Asp) but also tRNA(Asn). Reaction proceeds in two steps: L-aspartate is first activated by ATP to form Asp-AMP and then transferred to the acceptor end of tRNA(Asp/Asn).</text>
</comment>
<dbReference type="Proteomes" id="UP000321306">
    <property type="component" value="Unassembled WGS sequence"/>
</dbReference>
<evidence type="ECO:0000256" key="4">
    <source>
        <dbReference type="ARBA" id="ARBA00022598"/>
    </source>
</evidence>
<feature type="region of interest" description="Aspartate" evidence="9">
    <location>
        <begin position="189"/>
        <end position="192"/>
    </location>
</feature>
<evidence type="ECO:0000256" key="9">
    <source>
        <dbReference type="HAMAP-Rule" id="MF_02075"/>
    </source>
</evidence>
<keyword evidence="7 9" id="KW-0648">Protein biosynthesis</keyword>
<dbReference type="Pfam" id="PF00152">
    <property type="entry name" value="tRNA-synt_2"/>
    <property type="match status" value="1"/>
</dbReference>
<dbReference type="GO" id="GO:0004815">
    <property type="term" value="F:aspartate-tRNA ligase activity"/>
    <property type="evidence" value="ECO:0007669"/>
    <property type="project" value="UniProtKB-UniRule"/>
</dbReference>
<accession>A0A511N522</accession>
<gene>
    <name evidence="11" type="primary">aspS2</name>
    <name evidence="9" type="synonym">aspS</name>
    <name evidence="11" type="ORF">DC3_35790</name>
</gene>
<comment type="subunit">
    <text evidence="9">Homodimer.</text>
</comment>
<comment type="subcellular location">
    <subcellularLocation>
        <location evidence="1 9">Cytoplasm</location>
    </subcellularLocation>
</comment>
<keyword evidence="12" id="KW-1185">Reference proteome</keyword>
<dbReference type="GO" id="GO:0003723">
    <property type="term" value="F:RNA binding"/>
    <property type="evidence" value="ECO:0007669"/>
    <property type="project" value="TreeGrafter"/>
</dbReference>
<comment type="catalytic activity">
    <reaction evidence="9">
        <text>tRNA(Asx) + L-aspartate + ATP = L-aspartyl-tRNA(Asx) + AMP + diphosphate</text>
        <dbReference type="Rhea" id="RHEA:18349"/>
        <dbReference type="Rhea" id="RHEA-COMP:9710"/>
        <dbReference type="Rhea" id="RHEA-COMP:9711"/>
        <dbReference type="ChEBI" id="CHEBI:29991"/>
        <dbReference type="ChEBI" id="CHEBI:30616"/>
        <dbReference type="ChEBI" id="CHEBI:33019"/>
        <dbReference type="ChEBI" id="CHEBI:78442"/>
        <dbReference type="ChEBI" id="CHEBI:78516"/>
        <dbReference type="ChEBI" id="CHEBI:456215"/>
        <dbReference type="EC" id="6.1.1.23"/>
    </reaction>
</comment>
<evidence type="ECO:0000256" key="1">
    <source>
        <dbReference type="ARBA" id="ARBA00004496"/>
    </source>
</evidence>
<feature type="domain" description="Aminoacyl-transfer RNA synthetases class-II family profile" evidence="10">
    <location>
        <begin position="134"/>
        <end position="432"/>
    </location>
</feature>
<evidence type="ECO:0000256" key="8">
    <source>
        <dbReference type="ARBA" id="ARBA00023146"/>
    </source>
</evidence>
<reference evidence="11 12" key="1">
    <citation type="submission" date="2019-07" db="EMBL/GenBank/DDBJ databases">
        <title>Whole genome shotgun sequence of Deinococcus cellulosilyticus NBRC 106333.</title>
        <authorList>
            <person name="Hosoyama A."/>
            <person name="Uohara A."/>
            <person name="Ohji S."/>
            <person name="Ichikawa N."/>
        </authorList>
    </citation>
    <scope>NUCLEOTIDE SEQUENCE [LARGE SCALE GENOMIC DNA]</scope>
    <source>
        <strain evidence="11 12">NBRC 106333</strain>
    </source>
</reference>
<sequence length="432" mass="49168">MHETVVETLQRTLVQDLSQHVGETVLLKGWVYARRDLGGVQFLTLRDRTGIVQCVGSHLEIPMAESVVQVKGKVVQHPKAPGGYEIQIAELQVISRAVEPSPVELPKVQWNVNPETLLDYRYVSVRGLKERAALKVQSVLVQSFREALIDAGFTEIFTPKIVSAGAEGGSNLFEVDYFGERAYLAQSPQLYKQIMVGVYERVFETAPVYRAEEHATSRHLNEYLSLDVELGFIESDEDVMQIEEMVLQRICKELADKCQKEFDLFKVQAPVAPERFPRIPLLEARQLIKDHFGYSVGGKDLDPEGERLLSQYFQEKEGSDFVFVTRFPKNARPFYAYYEADGMTRSFDLLYRGIEITSGGQRIHEYPMLLESLADRNMKVDGFEGYLEVFKHGMPPHGGFAIGAERLTAKFLGIQNVRYARAFPRDRHRLLP</sequence>
<evidence type="ECO:0000256" key="3">
    <source>
        <dbReference type="ARBA" id="ARBA00022490"/>
    </source>
</evidence>
<dbReference type="PANTHER" id="PTHR43450">
    <property type="entry name" value="ASPARTYL-TRNA SYNTHETASE"/>
    <property type="match status" value="1"/>
</dbReference>
<dbReference type="GO" id="GO:0017101">
    <property type="term" value="C:aminoacyl-tRNA synthetase multienzyme complex"/>
    <property type="evidence" value="ECO:0007669"/>
    <property type="project" value="TreeGrafter"/>
</dbReference>
<feature type="binding site" evidence="9">
    <location>
        <position position="358"/>
    </location>
    <ligand>
        <name>L-aspartate</name>
        <dbReference type="ChEBI" id="CHEBI:29991"/>
    </ligand>
</feature>
<feature type="binding site" evidence="9">
    <location>
        <begin position="403"/>
        <end position="406"/>
    </location>
    <ligand>
        <name>ATP</name>
        <dbReference type="ChEBI" id="CHEBI:30616"/>
    </ligand>
</feature>
<feature type="binding site" evidence="9">
    <location>
        <begin position="210"/>
        <end position="212"/>
    </location>
    <ligand>
        <name>ATP</name>
        <dbReference type="ChEBI" id="CHEBI:30616"/>
    </ligand>
</feature>
<evidence type="ECO:0000256" key="2">
    <source>
        <dbReference type="ARBA" id="ARBA00005312"/>
    </source>
</evidence>
<dbReference type="PROSITE" id="PS50862">
    <property type="entry name" value="AA_TRNA_LIGASE_II"/>
    <property type="match status" value="1"/>
</dbReference>
<dbReference type="Pfam" id="PF01336">
    <property type="entry name" value="tRNA_anti-codon"/>
    <property type="match status" value="1"/>
</dbReference>
<dbReference type="PRINTS" id="PR01042">
    <property type="entry name" value="TRNASYNTHASP"/>
</dbReference>
<evidence type="ECO:0000256" key="6">
    <source>
        <dbReference type="ARBA" id="ARBA00022840"/>
    </source>
</evidence>
<dbReference type="SUPFAM" id="SSF55681">
    <property type="entry name" value="Class II aaRS and biotin synthetases"/>
    <property type="match status" value="1"/>
</dbReference>
<feature type="site" description="Important for tRNA non-discrimination" evidence="9">
    <location>
        <position position="81"/>
    </location>
</feature>
<evidence type="ECO:0000256" key="7">
    <source>
        <dbReference type="ARBA" id="ARBA00022917"/>
    </source>
</evidence>
<feature type="binding site" evidence="9">
    <location>
        <begin position="218"/>
        <end position="220"/>
    </location>
    <ligand>
        <name>ATP</name>
        <dbReference type="ChEBI" id="CHEBI:30616"/>
    </ligand>
</feature>
<dbReference type="Gene3D" id="2.40.50.140">
    <property type="entry name" value="Nucleic acid-binding proteins"/>
    <property type="match status" value="1"/>
</dbReference>
<name>A0A511N522_DEIC1</name>
<dbReference type="EMBL" id="BJXB01000016">
    <property type="protein sequence ID" value="GEM47944.1"/>
    <property type="molecule type" value="Genomic_DNA"/>
</dbReference>
<dbReference type="GO" id="GO:0005829">
    <property type="term" value="C:cytosol"/>
    <property type="evidence" value="ECO:0007669"/>
    <property type="project" value="TreeGrafter"/>
</dbReference>
<keyword evidence="4 9" id="KW-0436">Ligase</keyword>
<dbReference type="SUPFAM" id="SSF50249">
    <property type="entry name" value="Nucleic acid-binding proteins"/>
    <property type="match status" value="1"/>
</dbReference>
<comment type="similarity">
    <text evidence="2 9">Belongs to the class-II aminoacyl-tRNA synthetase family. Type 2 subfamily.</text>
</comment>
<dbReference type="InterPro" id="IPR006195">
    <property type="entry name" value="aa-tRNA-synth_II"/>
</dbReference>
<dbReference type="HAMAP" id="MF_02075">
    <property type="entry name" value="Asp_tRNA_synth_type2"/>
    <property type="match status" value="1"/>
</dbReference>
<dbReference type="InterPro" id="IPR002312">
    <property type="entry name" value="Asp/Asn-tRNA-synth_IIb"/>
</dbReference>
<dbReference type="Gene3D" id="3.30.930.10">
    <property type="entry name" value="Bira Bifunctional Protein, Domain 2"/>
    <property type="match status" value="1"/>
</dbReference>
<keyword evidence="3 9" id="KW-0963">Cytoplasm</keyword>
<evidence type="ECO:0000313" key="11">
    <source>
        <dbReference type="EMBL" id="GEM47944.1"/>
    </source>
</evidence>
<dbReference type="PANTHER" id="PTHR43450:SF1">
    <property type="entry name" value="ASPARTATE--TRNA LIGASE, CYTOPLASMIC"/>
    <property type="match status" value="1"/>
</dbReference>
<dbReference type="GO" id="GO:0006422">
    <property type="term" value="P:aspartyl-tRNA aminoacylation"/>
    <property type="evidence" value="ECO:0007669"/>
    <property type="project" value="UniProtKB-UniRule"/>
</dbReference>
<dbReference type="RefSeq" id="WP_146886612.1">
    <property type="nucleotide sequence ID" value="NZ_BJXB01000016.1"/>
</dbReference>
<dbReference type="FunFam" id="3.30.930.10:FF:000038">
    <property type="entry name" value="Aspartate--tRNA ligase"/>
    <property type="match status" value="1"/>
</dbReference>
<evidence type="ECO:0000259" key="10">
    <source>
        <dbReference type="PROSITE" id="PS50862"/>
    </source>
</evidence>